<dbReference type="PANTHER" id="PTHR37419:SF8">
    <property type="entry name" value="TOXIN YJJJ"/>
    <property type="match status" value="1"/>
</dbReference>
<evidence type="ECO:0000259" key="3">
    <source>
        <dbReference type="Pfam" id="PF07804"/>
    </source>
</evidence>
<accession>A0A6J6UIH8</accession>
<keyword evidence="2" id="KW-0418">Kinase</keyword>
<keyword evidence="1" id="KW-0808">Transferase</keyword>
<dbReference type="Pfam" id="PF07804">
    <property type="entry name" value="HipA_C"/>
    <property type="match status" value="1"/>
</dbReference>
<gene>
    <name evidence="4" type="ORF">UFOPK2786_01726</name>
</gene>
<evidence type="ECO:0000256" key="1">
    <source>
        <dbReference type="ARBA" id="ARBA00022679"/>
    </source>
</evidence>
<evidence type="ECO:0000313" key="4">
    <source>
        <dbReference type="EMBL" id="CAB4758974.1"/>
    </source>
</evidence>
<dbReference type="GO" id="GO:0005829">
    <property type="term" value="C:cytosol"/>
    <property type="evidence" value="ECO:0007669"/>
    <property type="project" value="TreeGrafter"/>
</dbReference>
<feature type="domain" description="HipA-like C-terminal" evidence="3">
    <location>
        <begin position="180"/>
        <end position="389"/>
    </location>
</feature>
<protein>
    <submittedName>
        <fullName evidence="4">Unannotated protein</fullName>
    </submittedName>
</protein>
<proteinExistence type="predicted"/>
<dbReference type="PANTHER" id="PTHR37419">
    <property type="entry name" value="SERINE/THREONINE-PROTEIN KINASE TOXIN HIPA"/>
    <property type="match status" value="1"/>
</dbReference>
<reference evidence="4" key="1">
    <citation type="submission" date="2020-05" db="EMBL/GenBank/DDBJ databases">
        <authorList>
            <person name="Chiriac C."/>
            <person name="Salcher M."/>
            <person name="Ghai R."/>
            <person name="Kavagutti S V."/>
        </authorList>
    </citation>
    <scope>NUCLEOTIDE SEQUENCE</scope>
</reference>
<dbReference type="InterPro" id="IPR012893">
    <property type="entry name" value="HipA-like_C"/>
</dbReference>
<dbReference type="AlphaFoldDB" id="A0A6J6UIH8"/>
<name>A0A6J6UIH8_9ZZZZ</name>
<evidence type="ECO:0000256" key="2">
    <source>
        <dbReference type="ARBA" id="ARBA00022777"/>
    </source>
</evidence>
<dbReference type="EMBL" id="CAEZYW010000332">
    <property type="protein sequence ID" value="CAB4758974.1"/>
    <property type="molecule type" value="Genomic_DNA"/>
</dbReference>
<organism evidence="4">
    <name type="scientific">freshwater metagenome</name>
    <dbReference type="NCBI Taxonomy" id="449393"/>
    <lineage>
        <taxon>unclassified sequences</taxon>
        <taxon>metagenomes</taxon>
        <taxon>ecological metagenomes</taxon>
    </lineage>
</organism>
<sequence>MSASRSPATSVDVYLSERGDDILLGQAFFSTARGQVTTTFRYADDYLTRKGAWPIEPGLPLFAGPQAVAGGLPHSFTDCTPDRWGRNLIKKRRQAEDVRAGRVRTDVTEVDILLEVTDETRQGALRFTARDSGPEGPFLSADRDVPMLIELPRLMAAADKAEATGDLEAVKELLNAGTGSLGGARPKASVRDGDRLFIAKFTGPQDGWDVIGWEKTALDLAVKAGITVPDRRLVPVGARPVLLLERFDRTPAGGRIPYVSAMTLLGARDGGNTAFDYIDLADVLTENGAVTVKADLVEMWRRLAFSAAINNTDDHLRNHGFLRGSAGWVPSPLFDVNPNPDTGAARQLAIGAEYYRSGIRASLGEVAEHFGVRRSQASAILREIFAATSEWRQCAASNGVPKREFSLMEDAFDGMRDLADHL</sequence>
<dbReference type="GO" id="GO:0004674">
    <property type="term" value="F:protein serine/threonine kinase activity"/>
    <property type="evidence" value="ECO:0007669"/>
    <property type="project" value="TreeGrafter"/>
</dbReference>
<dbReference type="InterPro" id="IPR052028">
    <property type="entry name" value="HipA_Ser/Thr_kinase"/>
</dbReference>